<keyword evidence="16" id="KW-1185">Reference proteome</keyword>
<dbReference type="PIRSF" id="PIRSF037232">
    <property type="entry name" value="Tricalbin"/>
    <property type="match status" value="1"/>
</dbReference>
<dbReference type="SMART" id="SM00239">
    <property type="entry name" value="C2"/>
    <property type="match status" value="5"/>
</dbReference>
<dbReference type="InterPro" id="IPR052455">
    <property type="entry name" value="Tricalbin_domain"/>
</dbReference>
<protein>
    <recommendedName>
        <fullName evidence="17">Tricalbin</fullName>
    </recommendedName>
</protein>
<keyword evidence="10 12" id="KW-0472">Membrane</keyword>
<evidence type="ECO:0000256" key="2">
    <source>
        <dbReference type="ARBA" id="ARBA00022448"/>
    </source>
</evidence>
<feature type="domain" description="C2" evidence="13">
    <location>
        <begin position="573"/>
        <end position="696"/>
    </location>
</feature>
<evidence type="ECO:0000256" key="5">
    <source>
        <dbReference type="ARBA" id="ARBA00022737"/>
    </source>
</evidence>
<feature type="domain" description="C2" evidence="13">
    <location>
        <begin position="1090"/>
        <end position="1208"/>
    </location>
</feature>
<dbReference type="InterPro" id="IPR056910">
    <property type="entry name" value="TCB1-3_C2"/>
</dbReference>
<accession>S8G238</accession>
<evidence type="ECO:0000256" key="6">
    <source>
        <dbReference type="ARBA" id="ARBA00022824"/>
    </source>
</evidence>
<reference evidence="15 16" key="1">
    <citation type="journal article" date="2012" name="Science">
        <title>The Paleozoic origin of enzymatic lignin decomposition reconstructed from 31 fungal genomes.</title>
        <authorList>
            <person name="Floudas D."/>
            <person name="Binder M."/>
            <person name="Riley R."/>
            <person name="Barry K."/>
            <person name="Blanchette R.A."/>
            <person name="Henrissat B."/>
            <person name="Martinez A.T."/>
            <person name="Otillar R."/>
            <person name="Spatafora J.W."/>
            <person name="Yadav J.S."/>
            <person name="Aerts A."/>
            <person name="Benoit I."/>
            <person name="Boyd A."/>
            <person name="Carlson A."/>
            <person name="Copeland A."/>
            <person name="Coutinho P.M."/>
            <person name="de Vries R.P."/>
            <person name="Ferreira P."/>
            <person name="Findley K."/>
            <person name="Foster B."/>
            <person name="Gaskell J."/>
            <person name="Glotzer D."/>
            <person name="Gorecki P."/>
            <person name="Heitman J."/>
            <person name="Hesse C."/>
            <person name="Hori C."/>
            <person name="Igarashi K."/>
            <person name="Jurgens J.A."/>
            <person name="Kallen N."/>
            <person name="Kersten P."/>
            <person name="Kohler A."/>
            <person name="Kuees U."/>
            <person name="Kumar T.K.A."/>
            <person name="Kuo A."/>
            <person name="LaButti K."/>
            <person name="Larrondo L.F."/>
            <person name="Lindquist E."/>
            <person name="Ling A."/>
            <person name="Lombard V."/>
            <person name="Lucas S."/>
            <person name="Lundell T."/>
            <person name="Martin R."/>
            <person name="McLaughlin D.J."/>
            <person name="Morgenstern I."/>
            <person name="Morin E."/>
            <person name="Murat C."/>
            <person name="Nagy L.G."/>
            <person name="Nolan M."/>
            <person name="Ohm R.A."/>
            <person name="Patyshakuliyeva A."/>
            <person name="Rokas A."/>
            <person name="Ruiz-Duenas F.J."/>
            <person name="Sabat G."/>
            <person name="Salamov A."/>
            <person name="Samejima M."/>
            <person name="Schmutz J."/>
            <person name="Slot J.C."/>
            <person name="St John F."/>
            <person name="Stenlid J."/>
            <person name="Sun H."/>
            <person name="Sun S."/>
            <person name="Syed K."/>
            <person name="Tsang A."/>
            <person name="Wiebenga A."/>
            <person name="Young D."/>
            <person name="Pisabarro A."/>
            <person name="Eastwood D.C."/>
            <person name="Martin F."/>
            <person name="Cullen D."/>
            <person name="Grigoriev I.V."/>
            <person name="Hibbett D.S."/>
        </authorList>
    </citation>
    <scope>NUCLEOTIDE SEQUENCE</scope>
    <source>
        <strain evidence="16">FP-58527</strain>
    </source>
</reference>
<feature type="transmembrane region" description="Helical" evidence="12">
    <location>
        <begin position="187"/>
        <end position="204"/>
    </location>
</feature>
<feature type="domain" description="C2" evidence="13">
    <location>
        <begin position="425"/>
        <end position="548"/>
    </location>
</feature>
<evidence type="ECO:0000259" key="13">
    <source>
        <dbReference type="PROSITE" id="PS50004"/>
    </source>
</evidence>
<proteinExistence type="predicted"/>
<evidence type="ECO:0000256" key="8">
    <source>
        <dbReference type="ARBA" id="ARBA00023055"/>
    </source>
</evidence>
<dbReference type="InterPro" id="IPR017147">
    <property type="entry name" value="Tricalbin"/>
</dbReference>
<evidence type="ECO:0000256" key="9">
    <source>
        <dbReference type="ARBA" id="ARBA00023121"/>
    </source>
</evidence>
<comment type="subcellular location">
    <subcellularLocation>
        <location evidence="1">Endoplasmic reticulum membrane</location>
    </subcellularLocation>
</comment>
<dbReference type="CDD" id="cd04045">
    <property type="entry name" value="C2C_Tricalbin-like"/>
    <property type="match status" value="1"/>
</dbReference>
<dbReference type="InterPro" id="IPR037761">
    <property type="entry name" value="C2A_Tricalbin"/>
</dbReference>
<feature type="region of interest" description="Disordered" evidence="11">
    <location>
        <begin position="883"/>
        <end position="960"/>
    </location>
</feature>
<sequence>MPGEVSTSPHAEAQVKGIVQDDAAKSRMPVHTFDPNTSPEEKAAAAGQGKDKLRRDGGDQGAIEREIPMDTGTSNVVPTITIEDMSSEPPNGDVVHVEHEGGNAATDPEVPGAMPSGPASVIPDWYRTGWREVSGIDVQHPPEGEEKDKFVLQAFIGEQYYGEWYHNAAIIIVSVVVSHFMTRFGLGWGWLFVLLAFCNTYYTTSMTRVRRRARDDIQRELVKTRLETEFESADWMNNFLDRFWLIYEPVLSQTIIASVDQILSTNCPSFLESLRLSTFTLGTKAPRITKVKTDPRTADDVALMEWGIAFTPNDETEMTEKQKADKVNPKIVLSVRVGKGIASATMPVLVENIEFTGVLRVRMKLMTTFPHIQLVDLSFTEKPTFDWALKPIGGETFGFDIGFIPGLSSFIREMVHGTLGPMMYDPNVFTLNLEQLLSGAPLDTAVGVLQVTVQSARGLKGTKIGGGTPDPYVSLSLSNRGELARTKYKHNTTNPSWMETKFIVVNNLTDSLVLTLMDFNDHRKDSEVGSAVFDMTKLREDATLEGLEASILKDGKERGMIRFDVSFYPVLKPEADSAGGKEVLPMDTKVGIVRMTLHQAKDLDHTKSMSGELNPFLRAYLGDNDKPIFTTNKVKHTNNPVWDASTEFLCTDRASSIVTVKVVDDREFLKDPIIGYLSVRLEDLLKAAQDKQRDWWPLSHCRSGRLRISTEWKPLNMPGSVHGVDQYMPPIGVVRLWLKKATDVKNVEAALGGKSDPYVRVQINNITQGRTEVVNNNLNPEWDQIIYIPVHSLKETMMLECMDYQHLTKDRSLGYVELKVSDLAQPSQGEFLFASTGKKVVEEPIRLDHGSYKGKLHYEAEFVPAIPVKGIGFESGPNVIEQATKRRASGTDTDSGTVADDRSSTSSLRRERAASKVIQGPTVTQPLDEDEKLEGQNGTLPLTEEPAPIGGGTPEEHRPEEEGVELSQSELLKHQSGIIIFNVISGQLHKKARLEVLLDEAYWPAFSTVRPRSHKAHWEYIGEGFVKELDFGRVWLRLNEADEGDKDDIVAEWKGDAKPFLERTMDGPASFDLLHSGDEDKKSVVQLEARYLPVPVQLEPRESVNNQGTLRVDLLDAHDLLAVDRGGKSDPFATFQLNGHKVYKSQTKKKTLNPEWDENFVVQVPSRVAADFELEVYDWDQIGKADTLGSGKIDLADIEPFTSVERTIPLSSQKHGQKGSVRIRLLFQPEIIVKTRKNTSTFSAAGRAMTQISHMPTGVVLGAGRGVAHVGSDIKGIFKSKDHAKTQAFEVDNDRGSVVELPAGQSSQPINGTGGPTPAAFPTSPSVNGEGSLNGHVSDRGTLRVVVMEAKDMSASDVKPYVVLRVGDKEHKTKHSHKTATPEWNESFTFHAAPATQPKMHAWIYDHKTLGKDKLLGSAEIDLWRHLPTNSGVASAEIHAELREGQGLLRMRLEFDPEGGSPAHSRSSLHSLTVNNPPVSPSRFSLSRRRGADRDD</sequence>
<feature type="transmembrane region" description="Helical" evidence="12">
    <location>
        <begin position="164"/>
        <end position="181"/>
    </location>
</feature>
<dbReference type="InterPro" id="IPR037765">
    <property type="entry name" value="C2B_Tricalbin"/>
</dbReference>
<evidence type="ECO:0000256" key="11">
    <source>
        <dbReference type="SAM" id="MobiDB-lite"/>
    </source>
</evidence>
<keyword evidence="4 12" id="KW-0812">Transmembrane</keyword>
<dbReference type="eggNOG" id="KOG1030">
    <property type="taxonomic scope" value="Eukaryota"/>
</dbReference>
<dbReference type="CDD" id="cd00030">
    <property type="entry name" value="C2"/>
    <property type="match status" value="1"/>
</dbReference>
<feature type="compositionally biased region" description="Basic and acidic residues" evidence="11">
    <location>
        <begin position="899"/>
        <end position="914"/>
    </location>
</feature>
<dbReference type="InterPro" id="IPR031468">
    <property type="entry name" value="SMP_LBD"/>
</dbReference>
<dbReference type="PANTHER" id="PTHR46980">
    <property type="entry name" value="TRICALBIN-1-RELATED"/>
    <property type="match status" value="1"/>
</dbReference>
<dbReference type="Pfam" id="PF24920">
    <property type="entry name" value="C2_TCB1"/>
    <property type="match status" value="1"/>
</dbReference>
<dbReference type="InterPro" id="IPR037762">
    <property type="entry name" value="C2C_Tricalbin"/>
</dbReference>
<feature type="domain" description="SMP-LTD" evidence="14">
    <location>
        <begin position="229"/>
        <end position="434"/>
    </location>
</feature>
<feature type="region of interest" description="Disordered" evidence="11">
    <location>
        <begin position="1"/>
        <end position="65"/>
    </location>
</feature>
<dbReference type="InterPro" id="IPR037756">
    <property type="entry name" value="C2D_Tricalbin"/>
</dbReference>
<keyword evidence="5" id="KW-0677">Repeat</keyword>
<feature type="compositionally biased region" description="Polar residues" evidence="11">
    <location>
        <begin position="1464"/>
        <end position="1485"/>
    </location>
</feature>
<evidence type="ECO:0000313" key="15">
    <source>
        <dbReference type="EMBL" id="EPT04390.1"/>
    </source>
</evidence>
<dbReference type="eggNOG" id="KOG1012">
    <property type="taxonomic scope" value="Eukaryota"/>
</dbReference>
<dbReference type="InParanoid" id="S8G238"/>
<feature type="domain" description="C2" evidence="13">
    <location>
        <begin position="1317"/>
        <end position="1438"/>
    </location>
</feature>
<dbReference type="CDD" id="cd04044">
    <property type="entry name" value="C2A_Tricalbin-like"/>
    <property type="match status" value="1"/>
</dbReference>
<dbReference type="CDD" id="cd04052">
    <property type="entry name" value="C2B_Tricalbin-like"/>
    <property type="match status" value="1"/>
</dbReference>
<dbReference type="Pfam" id="PF00168">
    <property type="entry name" value="C2"/>
    <property type="match status" value="5"/>
</dbReference>
<evidence type="ECO:0000313" key="16">
    <source>
        <dbReference type="Proteomes" id="UP000015241"/>
    </source>
</evidence>
<dbReference type="GO" id="GO:0006869">
    <property type="term" value="P:lipid transport"/>
    <property type="evidence" value="ECO:0007669"/>
    <property type="project" value="UniProtKB-KW"/>
</dbReference>
<feature type="domain" description="C2" evidence="13">
    <location>
        <begin position="702"/>
        <end position="833"/>
    </location>
</feature>
<feature type="region of interest" description="Disordered" evidence="11">
    <location>
        <begin position="1455"/>
        <end position="1496"/>
    </location>
</feature>
<dbReference type="FunCoup" id="S8G238">
    <property type="interactions" value="23"/>
</dbReference>
<dbReference type="GO" id="GO:0008289">
    <property type="term" value="F:lipid binding"/>
    <property type="evidence" value="ECO:0007669"/>
    <property type="project" value="UniProtKB-KW"/>
</dbReference>
<dbReference type="PROSITE" id="PS50004">
    <property type="entry name" value="C2"/>
    <property type="match status" value="5"/>
</dbReference>
<evidence type="ECO:0000256" key="3">
    <source>
        <dbReference type="ARBA" id="ARBA00022553"/>
    </source>
</evidence>
<evidence type="ECO:0000256" key="7">
    <source>
        <dbReference type="ARBA" id="ARBA00022989"/>
    </source>
</evidence>
<dbReference type="EMBL" id="KE504127">
    <property type="protein sequence ID" value="EPT04390.1"/>
    <property type="molecule type" value="Genomic_DNA"/>
</dbReference>
<dbReference type="CDD" id="cd04040">
    <property type="entry name" value="C2D_Tricalbin-like"/>
    <property type="match status" value="1"/>
</dbReference>
<gene>
    <name evidence="15" type="ORF">FOMPIDRAFT_1157566</name>
</gene>
<dbReference type="InterPro" id="IPR000008">
    <property type="entry name" value="C2_dom"/>
</dbReference>
<keyword evidence="6" id="KW-0256">Endoplasmic reticulum</keyword>
<dbReference type="OrthoDB" id="1029639at2759"/>
<dbReference type="Gene3D" id="2.60.40.150">
    <property type="entry name" value="C2 domain"/>
    <property type="match status" value="5"/>
</dbReference>
<dbReference type="GO" id="GO:0071944">
    <property type="term" value="C:cell periphery"/>
    <property type="evidence" value="ECO:0007669"/>
    <property type="project" value="UniProtKB-ARBA"/>
</dbReference>
<dbReference type="CDD" id="cd21678">
    <property type="entry name" value="SMP_TCB"/>
    <property type="match status" value="1"/>
</dbReference>
<organism evidence="15 16">
    <name type="scientific">Fomitopsis schrenkii</name>
    <name type="common">Brown rot fungus</name>
    <dbReference type="NCBI Taxonomy" id="2126942"/>
    <lineage>
        <taxon>Eukaryota</taxon>
        <taxon>Fungi</taxon>
        <taxon>Dikarya</taxon>
        <taxon>Basidiomycota</taxon>
        <taxon>Agaricomycotina</taxon>
        <taxon>Agaricomycetes</taxon>
        <taxon>Polyporales</taxon>
        <taxon>Fomitopsis</taxon>
    </lineage>
</organism>
<evidence type="ECO:0000259" key="14">
    <source>
        <dbReference type="PROSITE" id="PS51847"/>
    </source>
</evidence>
<evidence type="ECO:0000256" key="12">
    <source>
        <dbReference type="SAM" id="Phobius"/>
    </source>
</evidence>
<keyword evidence="2" id="KW-0813">Transport</keyword>
<dbReference type="PANTHER" id="PTHR46980:SF2">
    <property type="entry name" value="TRICALBIN-1-RELATED"/>
    <property type="match status" value="1"/>
</dbReference>
<dbReference type="GO" id="GO:0061817">
    <property type="term" value="P:endoplasmic reticulum-plasma membrane tethering"/>
    <property type="evidence" value="ECO:0007669"/>
    <property type="project" value="InterPro"/>
</dbReference>
<evidence type="ECO:0008006" key="17">
    <source>
        <dbReference type="Google" id="ProtNLM"/>
    </source>
</evidence>
<dbReference type="SUPFAM" id="SSF49562">
    <property type="entry name" value="C2 domain (Calcium/lipid-binding domain, CaLB)"/>
    <property type="match status" value="5"/>
</dbReference>
<evidence type="ECO:0000256" key="4">
    <source>
        <dbReference type="ARBA" id="ARBA00022692"/>
    </source>
</evidence>
<feature type="compositionally biased region" description="Basic and acidic residues" evidence="11">
    <location>
        <begin position="39"/>
        <end position="65"/>
    </location>
</feature>
<dbReference type="STRING" id="743788.S8G238"/>
<dbReference type="Proteomes" id="UP000015241">
    <property type="component" value="Unassembled WGS sequence"/>
</dbReference>
<dbReference type="HOGENOM" id="CLU_001661_1_0_1"/>
<name>S8G238_FOMSC</name>
<dbReference type="Pfam" id="PF25669">
    <property type="entry name" value="SMP_MUG190-like"/>
    <property type="match status" value="1"/>
</dbReference>
<dbReference type="InterPro" id="IPR035892">
    <property type="entry name" value="C2_domain_sf"/>
</dbReference>
<keyword evidence="9" id="KW-0446">Lipid-binding</keyword>
<evidence type="ECO:0000256" key="1">
    <source>
        <dbReference type="ARBA" id="ARBA00004586"/>
    </source>
</evidence>
<keyword evidence="7 12" id="KW-1133">Transmembrane helix</keyword>
<keyword evidence="8" id="KW-0445">Lipid transport</keyword>
<keyword evidence="3" id="KW-0597">Phosphoprotein</keyword>
<dbReference type="PROSITE" id="PS51847">
    <property type="entry name" value="SMP"/>
    <property type="match status" value="1"/>
</dbReference>
<dbReference type="GO" id="GO:0005789">
    <property type="term" value="C:endoplasmic reticulum membrane"/>
    <property type="evidence" value="ECO:0007669"/>
    <property type="project" value="UniProtKB-SubCell"/>
</dbReference>
<evidence type="ECO:0000256" key="10">
    <source>
        <dbReference type="ARBA" id="ARBA00023136"/>
    </source>
</evidence>